<sequence>MSKFNQMIFSLGLMLLVIPRVYAGNWQKIEVPETVMTIMDDDNNYKDIRPGCAFSHLSDEAGLPNKPFHFYYRKGSVSKTLIYLNGGGGCWNDATCLTSLALPVTPTTRPAYNPSIEDENNPAVLGGIMDATRADNPLKDWNMIFVPYCTGDVHIGSQDSIYTDPSGTINAGQPVLVQHRGFDNFMAVREWLKNSSDRTSTKQVLVAGSSAGAYGALMNFSRIHSIYPTTTKISLLADGGIGNFTDSFIKKVFRPNGPWKTENTLATWIPVIKNIGSYHALNFFATLATGIEHHFTKSKFAYVTTAWDSVQILFLNIMRKTDQGIDDPNQWFNVTPATALEWNLRMLLTLNANALLNSNAKYYIGAGTNHVELLDAFTENVFFTEKSAGGVYLKDWVNRLVGHNTPPLVNLMCSGSCGAPPLH</sequence>
<dbReference type="InterPro" id="IPR004963">
    <property type="entry name" value="PAE/NOTUM"/>
</dbReference>
<evidence type="ECO:0000313" key="1">
    <source>
        <dbReference type="EMBL" id="BBL35213.1"/>
    </source>
</evidence>
<accession>A0A4Y1YQS8</accession>
<reference evidence="1 2" key="1">
    <citation type="submission" date="2019-06" db="EMBL/GenBank/DDBJ databases">
        <title>Nitrosomonas stercoris KYUHI-S whole genome shotgun sequence.</title>
        <authorList>
            <person name="Nakagawa T."/>
            <person name="Tsuchiya Y."/>
            <person name="Takahashi R."/>
        </authorList>
    </citation>
    <scope>NUCLEOTIDE SEQUENCE [LARGE SCALE GENOMIC DNA]</scope>
    <source>
        <strain evidence="1 2">KYUHI-S</strain>
    </source>
</reference>
<dbReference type="EMBL" id="AP019755">
    <property type="protein sequence ID" value="BBL35213.1"/>
    <property type="molecule type" value="Genomic_DNA"/>
</dbReference>
<dbReference type="Pfam" id="PF03283">
    <property type="entry name" value="PAE"/>
    <property type="match status" value="1"/>
</dbReference>
<name>A0A4Y1YQS8_9PROT</name>
<dbReference type="KEGG" id="nst:Nstercoris_01475"/>
<proteinExistence type="predicted"/>
<dbReference type="AlphaFoldDB" id="A0A4Y1YQS8"/>
<dbReference type="GO" id="GO:0016787">
    <property type="term" value="F:hydrolase activity"/>
    <property type="evidence" value="ECO:0007669"/>
    <property type="project" value="InterPro"/>
</dbReference>
<protein>
    <recommendedName>
        <fullName evidence="3">Pectinacetylesterase</fullName>
    </recommendedName>
</protein>
<keyword evidence="2" id="KW-1185">Reference proteome</keyword>
<gene>
    <name evidence="1" type="ORF">Nstercoris_01475</name>
</gene>
<evidence type="ECO:0000313" key="2">
    <source>
        <dbReference type="Proteomes" id="UP000316473"/>
    </source>
</evidence>
<evidence type="ECO:0008006" key="3">
    <source>
        <dbReference type="Google" id="ProtNLM"/>
    </source>
</evidence>
<dbReference type="PANTHER" id="PTHR21562">
    <property type="entry name" value="NOTUM-RELATED"/>
    <property type="match status" value="1"/>
</dbReference>
<organism evidence="1 2">
    <name type="scientific">Nitrosomonas stercoris</name>
    <dbReference type="NCBI Taxonomy" id="1444684"/>
    <lineage>
        <taxon>Bacteria</taxon>
        <taxon>Pseudomonadati</taxon>
        <taxon>Pseudomonadota</taxon>
        <taxon>Betaproteobacteria</taxon>
        <taxon>Nitrosomonadales</taxon>
        <taxon>Nitrosomonadaceae</taxon>
        <taxon>Nitrosomonas</taxon>
    </lineage>
</organism>
<dbReference type="Proteomes" id="UP000316473">
    <property type="component" value="Chromosome"/>
</dbReference>
<dbReference type="PANTHER" id="PTHR21562:SF83">
    <property type="entry name" value="PECTIN ACETYLESTERASE 4"/>
    <property type="match status" value="1"/>
</dbReference>